<dbReference type="InterPro" id="IPR012338">
    <property type="entry name" value="Beta-lactam/transpept-like"/>
</dbReference>
<feature type="domain" description="Peptidase S12 Pab87-related C-terminal" evidence="4">
    <location>
        <begin position="410"/>
        <end position="518"/>
    </location>
</feature>
<keyword evidence="6" id="KW-1185">Reference proteome</keyword>
<evidence type="ECO:0000256" key="2">
    <source>
        <dbReference type="SAM" id="MobiDB-lite"/>
    </source>
</evidence>
<dbReference type="Pfam" id="PF11954">
    <property type="entry name" value="DUF3471"/>
    <property type="match status" value="1"/>
</dbReference>
<dbReference type="InterPro" id="IPR001466">
    <property type="entry name" value="Beta-lactam-related"/>
</dbReference>
<dbReference type="Proteomes" id="UP000078512">
    <property type="component" value="Unassembled WGS sequence"/>
</dbReference>
<dbReference type="Pfam" id="PF00144">
    <property type="entry name" value="Beta-lactamase"/>
    <property type="match status" value="1"/>
</dbReference>
<dbReference type="EMBL" id="KV442084">
    <property type="protein sequence ID" value="OAQ25048.1"/>
    <property type="molecule type" value="Genomic_DNA"/>
</dbReference>
<organism evidence="5 6">
    <name type="scientific">Linnemannia elongata AG-77</name>
    <dbReference type="NCBI Taxonomy" id="1314771"/>
    <lineage>
        <taxon>Eukaryota</taxon>
        <taxon>Fungi</taxon>
        <taxon>Fungi incertae sedis</taxon>
        <taxon>Mucoromycota</taxon>
        <taxon>Mortierellomycotina</taxon>
        <taxon>Mortierellomycetes</taxon>
        <taxon>Mortierellales</taxon>
        <taxon>Mortierellaceae</taxon>
        <taxon>Linnemannia</taxon>
    </lineage>
</organism>
<feature type="region of interest" description="Disordered" evidence="2">
    <location>
        <begin position="515"/>
        <end position="551"/>
    </location>
</feature>
<sequence>MTTSTTTPTSTSQDATSKSKGKLLANLRDDLEKARVLNGVPGMSVAVMHKDEVIFAEGFGLRNDKDDFTADTLVPIGSITKCFTATAIGELVAEKKLDWDETPVNKYLPEFELKNPMHTAQITIADLLSHRTGLSRMDDMPFYTGQMSRSEMVRRLRHADMPAKLGSKALYNNCMYAVAGEVAAKVTGQSYEDVVRSKVIIPLGLDNTGLSVQEMKSRSDNHATPMVAASLEDALKGLFKPVSSYDDSAMLEAAAGDIYSNVLDMVKWGQVVSKLGELNGRQMLSRDSVEETLKAHTIMDSAPRTAEFSRTVNYGFGWNVDSYKGLPVYRHGGNTFYCAAHLAFFPAQDLVVAACVNTSVSPLTGELPYHIADIFLNLPSTQDWLFEVSVEKNKEYWALVASNQEVAPDKIPNKPMSHPLQAYIGEYSHPYYGSCTVWLEELQGGEKGKEVAGEDKNKALVSTLWDCRTLISHLHFDTFVLKHDHPGFHATYVASFHTGSNGKVNSISLEMGKNTIEFKRQKEAREEKEEMEEGKEGKKNEAQGGPQAHKD</sequence>
<reference evidence="5 6" key="1">
    <citation type="submission" date="2016-05" db="EMBL/GenBank/DDBJ databases">
        <title>Genome sequencing reveals origins of a unique bacterial endosymbiosis in the earliest lineages of terrestrial Fungi.</title>
        <authorList>
            <consortium name="DOE Joint Genome Institute"/>
            <person name="Uehling J."/>
            <person name="Gryganskyi A."/>
            <person name="Hameed K."/>
            <person name="Tschaplinski T."/>
            <person name="Misztal P."/>
            <person name="Wu S."/>
            <person name="Desiro A."/>
            <person name="Vande Pol N."/>
            <person name="Du Z.-Y."/>
            <person name="Zienkiewicz A."/>
            <person name="Zienkiewicz K."/>
            <person name="Morin E."/>
            <person name="Tisserant E."/>
            <person name="Splivallo R."/>
            <person name="Hainaut M."/>
            <person name="Henrissat B."/>
            <person name="Ohm R."/>
            <person name="Kuo A."/>
            <person name="Yan J."/>
            <person name="Lipzen A."/>
            <person name="Nolan M."/>
            <person name="Labutti K."/>
            <person name="Barry K."/>
            <person name="Goldstein A."/>
            <person name="Labbe J."/>
            <person name="Schadt C."/>
            <person name="Tuskan G."/>
            <person name="Grigoriev I."/>
            <person name="Martin F."/>
            <person name="Vilgalys R."/>
            <person name="Bonito G."/>
        </authorList>
    </citation>
    <scope>NUCLEOTIDE SEQUENCE [LARGE SCALE GENOMIC DNA]</scope>
    <source>
        <strain evidence="5 6">AG-77</strain>
    </source>
</reference>
<evidence type="ECO:0000313" key="6">
    <source>
        <dbReference type="Proteomes" id="UP000078512"/>
    </source>
</evidence>
<dbReference type="PANTHER" id="PTHR46825:SF15">
    <property type="entry name" value="BETA-LACTAMASE-RELATED DOMAIN-CONTAINING PROTEIN"/>
    <property type="match status" value="1"/>
</dbReference>
<proteinExistence type="inferred from homology"/>
<evidence type="ECO:0000259" key="4">
    <source>
        <dbReference type="Pfam" id="PF11954"/>
    </source>
</evidence>
<dbReference type="AlphaFoldDB" id="A0A197JJA0"/>
<dbReference type="Gene3D" id="2.40.128.600">
    <property type="match status" value="1"/>
</dbReference>
<dbReference type="InterPro" id="IPR021860">
    <property type="entry name" value="Peptidase_S12_Pab87-rel_C"/>
</dbReference>
<protein>
    <submittedName>
        <fullName evidence="5">Beta-lactamase/transpeptidase-like protein</fullName>
    </submittedName>
</protein>
<gene>
    <name evidence="5" type="ORF">K457DRAFT_35524</name>
</gene>
<dbReference type="STRING" id="1314771.A0A197JJA0"/>
<dbReference type="OrthoDB" id="5946976at2759"/>
<comment type="similarity">
    <text evidence="1">Belongs to the peptidase S12 family.</text>
</comment>
<evidence type="ECO:0000313" key="5">
    <source>
        <dbReference type="EMBL" id="OAQ25048.1"/>
    </source>
</evidence>
<feature type="domain" description="Beta-lactamase-related" evidence="3">
    <location>
        <begin position="37"/>
        <end position="372"/>
    </location>
</feature>
<evidence type="ECO:0000256" key="1">
    <source>
        <dbReference type="ARBA" id="ARBA00038215"/>
    </source>
</evidence>
<dbReference type="Gene3D" id="3.40.710.10">
    <property type="entry name" value="DD-peptidase/beta-lactamase superfamily"/>
    <property type="match status" value="1"/>
</dbReference>
<accession>A0A197JJA0</accession>
<feature type="compositionally biased region" description="Basic and acidic residues" evidence="2">
    <location>
        <begin position="516"/>
        <end position="541"/>
    </location>
</feature>
<dbReference type="SUPFAM" id="SSF56601">
    <property type="entry name" value="beta-lactamase/transpeptidase-like"/>
    <property type="match status" value="1"/>
</dbReference>
<evidence type="ECO:0000259" key="3">
    <source>
        <dbReference type="Pfam" id="PF00144"/>
    </source>
</evidence>
<dbReference type="InterPro" id="IPR050491">
    <property type="entry name" value="AmpC-like"/>
</dbReference>
<feature type="compositionally biased region" description="Low complexity" evidence="2">
    <location>
        <begin position="1"/>
        <end position="16"/>
    </location>
</feature>
<feature type="region of interest" description="Disordered" evidence="2">
    <location>
        <begin position="1"/>
        <end position="21"/>
    </location>
</feature>
<dbReference type="PANTHER" id="PTHR46825">
    <property type="entry name" value="D-ALANYL-D-ALANINE-CARBOXYPEPTIDASE/ENDOPEPTIDASE AMPH"/>
    <property type="match status" value="1"/>
</dbReference>
<name>A0A197JJA0_9FUNG</name>